<dbReference type="EMBL" id="JBCGBO010000004">
    <property type="protein sequence ID" value="KAK9209526.1"/>
    <property type="molecule type" value="Genomic_DNA"/>
</dbReference>
<evidence type="ECO:0000256" key="1">
    <source>
        <dbReference type="SAM" id="MobiDB-lite"/>
    </source>
</evidence>
<dbReference type="AlphaFoldDB" id="A0AAP0MLS8"/>
<feature type="region of interest" description="Disordered" evidence="1">
    <location>
        <begin position="1"/>
        <end position="36"/>
    </location>
</feature>
<feature type="compositionally biased region" description="Basic and acidic residues" evidence="1">
    <location>
        <begin position="1"/>
        <end position="11"/>
    </location>
</feature>
<name>A0AAP0MLS8_9ROSI</name>
<sequence>MDPLKGKHGEPSKGGGSLKGVTRSVTRRPSSVSPPSTAFIHIVHDDEQDVPIEGFSASQWESKATPRTLEKLRRDYHIPTSVELRIPSPDENMATPLKDCVALYPSLFKARVKLPLDPFIRFFFRSFNVVLTQLSPAIYKAILVKSMSRGSGWYYLAGWALTWHSPPILTVELSNNIKRAQANLMQLDVLSLFTRTSYQEFSLIPVGKRGTYFPL</sequence>
<evidence type="ECO:0000313" key="3">
    <source>
        <dbReference type="Proteomes" id="UP001428341"/>
    </source>
</evidence>
<reference evidence="2 3" key="1">
    <citation type="submission" date="2024-05" db="EMBL/GenBank/DDBJ databases">
        <title>Haplotype-resolved chromosome-level genome assembly of Huyou (Citrus changshanensis).</title>
        <authorList>
            <person name="Miao C."/>
            <person name="Chen W."/>
            <person name="Wu Y."/>
            <person name="Wang L."/>
            <person name="Zhao S."/>
            <person name="Grierson D."/>
            <person name="Xu C."/>
            <person name="Chen K."/>
        </authorList>
    </citation>
    <scope>NUCLEOTIDE SEQUENCE [LARGE SCALE GENOMIC DNA]</scope>
    <source>
        <strain evidence="2">01-14</strain>
        <tissue evidence="2">Leaf</tissue>
    </source>
</reference>
<evidence type="ECO:0000313" key="2">
    <source>
        <dbReference type="EMBL" id="KAK9209526.1"/>
    </source>
</evidence>
<protein>
    <submittedName>
        <fullName evidence="2">Uncharacterized protein</fullName>
    </submittedName>
</protein>
<comment type="caution">
    <text evidence="2">The sequence shown here is derived from an EMBL/GenBank/DDBJ whole genome shotgun (WGS) entry which is preliminary data.</text>
</comment>
<organism evidence="2 3">
    <name type="scientific">Citrus x changshan-huyou</name>
    <dbReference type="NCBI Taxonomy" id="2935761"/>
    <lineage>
        <taxon>Eukaryota</taxon>
        <taxon>Viridiplantae</taxon>
        <taxon>Streptophyta</taxon>
        <taxon>Embryophyta</taxon>
        <taxon>Tracheophyta</taxon>
        <taxon>Spermatophyta</taxon>
        <taxon>Magnoliopsida</taxon>
        <taxon>eudicotyledons</taxon>
        <taxon>Gunneridae</taxon>
        <taxon>Pentapetalae</taxon>
        <taxon>rosids</taxon>
        <taxon>malvids</taxon>
        <taxon>Sapindales</taxon>
        <taxon>Rutaceae</taxon>
        <taxon>Aurantioideae</taxon>
        <taxon>Citrus</taxon>
    </lineage>
</organism>
<keyword evidence="3" id="KW-1185">Reference proteome</keyword>
<dbReference type="Proteomes" id="UP001428341">
    <property type="component" value="Unassembled WGS sequence"/>
</dbReference>
<accession>A0AAP0MLS8</accession>
<proteinExistence type="predicted"/>
<feature type="compositionally biased region" description="Low complexity" evidence="1">
    <location>
        <begin position="21"/>
        <end position="36"/>
    </location>
</feature>
<gene>
    <name evidence="2" type="ORF">WN944_001893</name>
</gene>